<dbReference type="EMBL" id="JACTNZ010000008">
    <property type="protein sequence ID" value="KAG5537710.1"/>
    <property type="molecule type" value="Genomic_DNA"/>
</dbReference>
<protein>
    <submittedName>
        <fullName evidence="1">Uncharacterized protein</fullName>
    </submittedName>
</protein>
<name>A0AAV6JE85_9ERIC</name>
<dbReference type="Proteomes" id="UP000823749">
    <property type="component" value="Chromosome 8"/>
</dbReference>
<keyword evidence="2" id="KW-1185">Reference proteome</keyword>
<evidence type="ECO:0000313" key="2">
    <source>
        <dbReference type="Proteomes" id="UP000823749"/>
    </source>
</evidence>
<accession>A0AAV6JE85</accession>
<organism evidence="1 2">
    <name type="scientific">Rhododendron griersonianum</name>
    <dbReference type="NCBI Taxonomy" id="479676"/>
    <lineage>
        <taxon>Eukaryota</taxon>
        <taxon>Viridiplantae</taxon>
        <taxon>Streptophyta</taxon>
        <taxon>Embryophyta</taxon>
        <taxon>Tracheophyta</taxon>
        <taxon>Spermatophyta</taxon>
        <taxon>Magnoliopsida</taxon>
        <taxon>eudicotyledons</taxon>
        <taxon>Gunneridae</taxon>
        <taxon>Pentapetalae</taxon>
        <taxon>asterids</taxon>
        <taxon>Ericales</taxon>
        <taxon>Ericaceae</taxon>
        <taxon>Ericoideae</taxon>
        <taxon>Rhodoreae</taxon>
        <taxon>Rhododendron</taxon>
    </lineage>
</organism>
<reference evidence="1" key="1">
    <citation type="submission" date="2020-08" db="EMBL/GenBank/DDBJ databases">
        <title>Plant Genome Project.</title>
        <authorList>
            <person name="Zhang R.-G."/>
        </authorList>
    </citation>
    <scope>NUCLEOTIDE SEQUENCE</scope>
    <source>
        <strain evidence="1">WSP0</strain>
        <tissue evidence="1">Leaf</tissue>
    </source>
</reference>
<dbReference type="AlphaFoldDB" id="A0AAV6JE85"/>
<comment type="caution">
    <text evidence="1">The sequence shown here is derived from an EMBL/GenBank/DDBJ whole genome shotgun (WGS) entry which is preliminary data.</text>
</comment>
<sequence>MDHAAEKSGFPPKRLDRQLDLDVLHLNVALPLPERIKLQFKSKPNRNLQLSLPPRPPLSRVKLDFQSERSRITTEVKDGATKEQKRCKCKQSRCIKL</sequence>
<proteinExistence type="predicted"/>
<evidence type="ECO:0000313" key="1">
    <source>
        <dbReference type="EMBL" id="KAG5537710.1"/>
    </source>
</evidence>
<gene>
    <name evidence="1" type="ORF">RHGRI_024983</name>
</gene>